<dbReference type="InterPro" id="IPR038970">
    <property type="entry name" value="Lyase_8"/>
</dbReference>
<accession>A0A543AU53</accession>
<dbReference type="Gene3D" id="2.60.220.10">
    <property type="entry name" value="Polysaccharide lyase family 8-like, C-terminal"/>
    <property type="match status" value="1"/>
</dbReference>
<dbReference type="AlphaFoldDB" id="A0A543AU53"/>
<keyword evidence="2" id="KW-0732">Signal</keyword>
<keyword evidence="9" id="KW-1185">Reference proteome</keyword>
<keyword evidence="3 8" id="KW-0456">Lyase</keyword>
<dbReference type="PROSITE" id="PS51318">
    <property type="entry name" value="TAT"/>
    <property type="match status" value="1"/>
</dbReference>
<name>A0A543AU53_9ACTN</name>
<feature type="active site" evidence="4">
    <location>
        <position position="274"/>
    </location>
</feature>
<dbReference type="EMBL" id="VFOW01000001">
    <property type="protein sequence ID" value="TQL76055.1"/>
    <property type="molecule type" value="Genomic_DNA"/>
</dbReference>
<evidence type="ECO:0000259" key="7">
    <source>
        <dbReference type="Pfam" id="PF08124"/>
    </source>
</evidence>
<dbReference type="GO" id="GO:0030246">
    <property type="term" value="F:carbohydrate binding"/>
    <property type="evidence" value="ECO:0007669"/>
    <property type="project" value="InterPro"/>
</dbReference>
<dbReference type="Pfam" id="PF02278">
    <property type="entry name" value="Lyase_8"/>
    <property type="match status" value="1"/>
</dbReference>
<dbReference type="GO" id="GO:0005975">
    <property type="term" value="P:carbohydrate metabolic process"/>
    <property type="evidence" value="ECO:0007669"/>
    <property type="project" value="InterPro"/>
</dbReference>
<dbReference type="InterPro" id="IPR014718">
    <property type="entry name" value="GH-type_carb-bd"/>
</dbReference>
<dbReference type="Proteomes" id="UP000317043">
    <property type="component" value="Unassembled WGS sequence"/>
</dbReference>
<gene>
    <name evidence="8" type="ORF">FB566_1575</name>
</gene>
<dbReference type="GO" id="GO:0005576">
    <property type="term" value="C:extracellular region"/>
    <property type="evidence" value="ECO:0007669"/>
    <property type="project" value="InterPro"/>
</dbReference>
<dbReference type="InterPro" id="IPR006311">
    <property type="entry name" value="TAT_signal"/>
</dbReference>
<dbReference type="PANTHER" id="PTHR38481">
    <property type="entry name" value="HYALURONATE LYASE"/>
    <property type="match status" value="1"/>
</dbReference>
<comment type="caution">
    <text evidence="8">The sequence shown here is derived from an EMBL/GenBank/DDBJ whole genome shotgun (WGS) entry which is preliminary data.</text>
</comment>
<dbReference type="GO" id="GO:0016837">
    <property type="term" value="F:carbon-oxygen lyase activity, acting on polysaccharides"/>
    <property type="evidence" value="ECO:0007669"/>
    <property type="project" value="UniProtKB-ARBA"/>
</dbReference>
<dbReference type="SUPFAM" id="SSF74650">
    <property type="entry name" value="Galactose mutarotase-like"/>
    <property type="match status" value="1"/>
</dbReference>
<comment type="similarity">
    <text evidence="1">Belongs to the polysaccharide lyase 8 family.</text>
</comment>
<dbReference type="RefSeq" id="WP_142036874.1">
    <property type="nucleotide sequence ID" value="NZ_JBHTGS010000001.1"/>
</dbReference>
<organism evidence="8 9">
    <name type="scientific">Stackebrandtia endophytica</name>
    <dbReference type="NCBI Taxonomy" id="1496996"/>
    <lineage>
        <taxon>Bacteria</taxon>
        <taxon>Bacillati</taxon>
        <taxon>Actinomycetota</taxon>
        <taxon>Actinomycetes</taxon>
        <taxon>Glycomycetales</taxon>
        <taxon>Glycomycetaceae</taxon>
        <taxon>Stackebrandtia</taxon>
    </lineage>
</organism>
<proteinExistence type="inferred from homology"/>
<dbReference type="PANTHER" id="PTHR38481:SF1">
    <property type="entry name" value="HYALURONATE LYASE"/>
    <property type="match status" value="1"/>
</dbReference>
<dbReference type="Gene3D" id="2.70.98.10">
    <property type="match status" value="1"/>
</dbReference>
<dbReference type="OrthoDB" id="6636047at2"/>
<feature type="active site" evidence="4">
    <location>
        <position position="337"/>
    </location>
</feature>
<dbReference type="InterPro" id="IPR003159">
    <property type="entry name" value="Lyase_8_central_dom"/>
</dbReference>
<dbReference type="Pfam" id="PF08124">
    <property type="entry name" value="Lyase_8_N"/>
    <property type="match status" value="1"/>
</dbReference>
<reference evidence="8 9" key="1">
    <citation type="submission" date="2019-06" db="EMBL/GenBank/DDBJ databases">
        <title>Sequencing the genomes of 1000 actinobacteria strains.</title>
        <authorList>
            <person name="Klenk H.-P."/>
        </authorList>
    </citation>
    <scope>NUCLEOTIDE SEQUENCE [LARGE SCALE GENOMIC DNA]</scope>
    <source>
        <strain evidence="8 9">DSM 45928</strain>
    </source>
</reference>
<dbReference type="SUPFAM" id="SSF49863">
    <property type="entry name" value="Hyaluronate lyase-like, C-terminal domain"/>
    <property type="match status" value="1"/>
</dbReference>
<evidence type="ECO:0000256" key="4">
    <source>
        <dbReference type="PIRSR" id="PIRSR638970-1"/>
    </source>
</evidence>
<protein>
    <submittedName>
        <fullName evidence="8">Hyaluronate lyase</fullName>
    </submittedName>
</protein>
<feature type="domain" description="Polysaccharide lyase family 8 C-terminal" evidence="6">
    <location>
        <begin position="684"/>
        <end position="751"/>
    </location>
</feature>
<evidence type="ECO:0000259" key="6">
    <source>
        <dbReference type="Pfam" id="PF02884"/>
    </source>
</evidence>
<dbReference type="InParanoid" id="A0A543AU53"/>
<evidence type="ECO:0000259" key="5">
    <source>
        <dbReference type="Pfam" id="PF02278"/>
    </source>
</evidence>
<dbReference type="InterPro" id="IPR012970">
    <property type="entry name" value="Lyase_8_alpha_N"/>
</dbReference>
<dbReference type="InterPro" id="IPR011071">
    <property type="entry name" value="Lyase_8-like_C"/>
</dbReference>
<evidence type="ECO:0000313" key="9">
    <source>
        <dbReference type="Proteomes" id="UP000317043"/>
    </source>
</evidence>
<feature type="domain" description="Polysaccharide lyase 8 N-terminal alpha-helical" evidence="7">
    <location>
        <begin position="63"/>
        <end position="375"/>
    </location>
</feature>
<evidence type="ECO:0000313" key="8">
    <source>
        <dbReference type="EMBL" id="TQL76055.1"/>
    </source>
</evidence>
<evidence type="ECO:0000256" key="2">
    <source>
        <dbReference type="ARBA" id="ARBA00022729"/>
    </source>
</evidence>
<feature type="active site" evidence="4">
    <location>
        <position position="283"/>
    </location>
</feature>
<dbReference type="CDD" id="cd01083">
    <property type="entry name" value="GAG_Lyase"/>
    <property type="match status" value="1"/>
</dbReference>
<dbReference type="Gene3D" id="1.50.10.100">
    <property type="entry name" value="Chondroitin AC/alginate lyase"/>
    <property type="match status" value="1"/>
</dbReference>
<dbReference type="InterPro" id="IPR008929">
    <property type="entry name" value="Chondroitin_lyas"/>
</dbReference>
<dbReference type="InterPro" id="IPR011013">
    <property type="entry name" value="Gal_mutarotase_sf_dom"/>
</dbReference>
<dbReference type="SUPFAM" id="SSF48230">
    <property type="entry name" value="Chondroitin AC/alginate lyase"/>
    <property type="match status" value="1"/>
</dbReference>
<dbReference type="InterPro" id="IPR004103">
    <property type="entry name" value="Lyase_8_C"/>
</dbReference>
<evidence type="ECO:0000256" key="1">
    <source>
        <dbReference type="ARBA" id="ARBA00006699"/>
    </source>
</evidence>
<dbReference type="Pfam" id="PF02884">
    <property type="entry name" value="Lyase_8_C"/>
    <property type="match status" value="1"/>
</dbReference>
<feature type="domain" description="Polysaccharide lyase family 8 central" evidence="5">
    <location>
        <begin position="418"/>
        <end position="669"/>
    </location>
</feature>
<evidence type="ECO:0000256" key="3">
    <source>
        <dbReference type="ARBA" id="ARBA00023239"/>
    </source>
</evidence>
<sequence>MALADPRFEPRIRPRLSRRALLVAGAAAAGGAMVIPAGTVFAQNRPASADDFTALRQRRFEVLTGGGFDPADPLYTDVLATIDAAADEALSKLVRGDNRTRVFEDYPFGTHSTYVRDTYNRLRAMAVAYATPGTSHNGDPDLLADTVAGLRDVHRLQYHAGKKQYDSWYQWQIGAPHALVDTCVLLFDHLAADDVAAYMAAVEHFIPQPGDKSYPDVKPFTGSNLVDSSMICVMAGALAQRERRIEQAMEALSRCFVYSNDGDGFYKDGSYVMHRTIAYNGSYGEVLISRIAHVFHMVAESPWEVSDPRHTMIHDMVEKAYRPFIFNGEIMSSVLGRAISRHGHNGRAHVIIEGILRLAKTVDAATARHWREMCKGWLTRDTSVDPLETKYIERVTLFNELLGDDGIQPSPEPVGHWLFSGMARAVHRRPGWAFSIAMASERIDFYEYDTTENLRGWHTGAGMTYLYLDNDNVQFNDNFWPTVDHRLYPGITLSRRELSERKDNRGSCTWVGGATIDGYGVVGQDLRGPRPLIQARKSWFCLDEGIVALGAGISSSDTMGIRSVIENRHLHESGVNRLIVDDVEQPVQQGWEKQFANPSWAHIENVGGYLFLGDRKVTAFRTQRSGRWKDINRHRFTEELHTRRFLGFFYEHGVGPSNAQYGYMVLPNATVEQTRELAGSRQFSILGNNANVQAIEAWDIGLIAINFFKAGRSLETRDGFVIASEASDNAPAVILRRDGDELVIGVSEPRRVSNRVVVEVGLSGYRLVDSSSHLSVDVGSAIRLTADTSEHDGRTHIARLIAE</sequence>